<dbReference type="Proteomes" id="UP001174136">
    <property type="component" value="Unassembled WGS sequence"/>
</dbReference>
<gene>
    <name evidence="1" type="ORF">N1851_033972</name>
</gene>
<dbReference type="AlphaFoldDB" id="A0AA47M0D9"/>
<dbReference type="EMBL" id="JAOPHQ010006550">
    <property type="protein sequence ID" value="KAK0131323.1"/>
    <property type="molecule type" value="Genomic_DNA"/>
</dbReference>
<organism evidence="1 2">
    <name type="scientific">Merluccius polli</name>
    <name type="common">Benguela hake</name>
    <name type="synonym">Merluccius cadenati</name>
    <dbReference type="NCBI Taxonomy" id="89951"/>
    <lineage>
        <taxon>Eukaryota</taxon>
        <taxon>Metazoa</taxon>
        <taxon>Chordata</taxon>
        <taxon>Craniata</taxon>
        <taxon>Vertebrata</taxon>
        <taxon>Euteleostomi</taxon>
        <taxon>Actinopterygii</taxon>
        <taxon>Neopterygii</taxon>
        <taxon>Teleostei</taxon>
        <taxon>Neoteleostei</taxon>
        <taxon>Acanthomorphata</taxon>
        <taxon>Zeiogadaria</taxon>
        <taxon>Gadariae</taxon>
        <taxon>Gadiformes</taxon>
        <taxon>Gadoidei</taxon>
        <taxon>Merlucciidae</taxon>
        <taxon>Merluccius</taxon>
    </lineage>
</organism>
<comment type="caution">
    <text evidence="1">The sequence shown here is derived from an EMBL/GenBank/DDBJ whole genome shotgun (WGS) entry which is preliminary data.</text>
</comment>
<evidence type="ECO:0000313" key="1">
    <source>
        <dbReference type="EMBL" id="KAK0131323.1"/>
    </source>
</evidence>
<protein>
    <recommendedName>
        <fullName evidence="3">Reverse transcriptase domain-containing protein</fullName>
    </recommendedName>
</protein>
<proteinExistence type="predicted"/>
<accession>A0AA47M0D9</accession>
<keyword evidence="2" id="KW-1185">Reference proteome</keyword>
<evidence type="ECO:0000313" key="2">
    <source>
        <dbReference type="Proteomes" id="UP001174136"/>
    </source>
</evidence>
<reference evidence="1" key="1">
    <citation type="journal article" date="2023" name="Front. Mar. Sci.">
        <title>A new Merluccius polli reference genome to investigate the effects of global change in West African waters.</title>
        <authorList>
            <person name="Mateo J.L."/>
            <person name="Blanco-Fernandez C."/>
            <person name="Garcia-Vazquez E."/>
            <person name="Machado-Schiaffino G."/>
        </authorList>
    </citation>
    <scope>NUCLEOTIDE SEQUENCE</scope>
    <source>
        <strain evidence="1">C29</strain>
        <tissue evidence="1">Fin</tissue>
    </source>
</reference>
<name>A0AA47M0D9_MERPO</name>
<sequence length="168" mass="18879">MCFVDLEKAYDHVPPGNPVGGTAAVWGTGAIATRAVSVFLAQSQTRFQWGLDSAKVAPCRIPMNIMNSDIHGYESQGTAEERRVSGLGTLELLLCSLQMMWFCWLHQTVGSSMHWELHLLPVAKEFKYLGVLFTSEGKIEREENRRIDVVSVKRELSRDLCSNPHLWS</sequence>
<evidence type="ECO:0008006" key="3">
    <source>
        <dbReference type="Google" id="ProtNLM"/>
    </source>
</evidence>